<protein>
    <submittedName>
        <fullName evidence="2">Uncharacterized protein</fullName>
    </submittedName>
</protein>
<evidence type="ECO:0000313" key="3">
    <source>
        <dbReference type="Proteomes" id="UP000054549"/>
    </source>
</evidence>
<reference evidence="2 3" key="1">
    <citation type="submission" date="2014-04" db="EMBL/GenBank/DDBJ databases">
        <title>Evolutionary Origins and Diversification of the Mycorrhizal Mutualists.</title>
        <authorList>
            <consortium name="DOE Joint Genome Institute"/>
            <consortium name="Mycorrhizal Genomics Consortium"/>
            <person name="Kohler A."/>
            <person name="Kuo A."/>
            <person name="Nagy L.G."/>
            <person name="Floudas D."/>
            <person name="Copeland A."/>
            <person name="Barry K.W."/>
            <person name="Cichocki N."/>
            <person name="Veneault-Fourrey C."/>
            <person name="LaButti K."/>
            <person name="Lindquist E.A."/>
            <person name="Lipzen A."/>
            <person name="Lundell T."/>
            <person name="Morin E."/>
            <person name="Murat C."/>
            <person name="Riley R."/>
            <person name="Ohm R."/>
            <person name="Sun H."/>
            <person name="Tunlid A."/>
            <person name="Henrissat B."/>
            <person name="Grigoriev I.V."/>
            <person name="Hibbett D.S."/>
            <person name="Martin F."/>
        </authorList>
    </citation>
    <scope>NUCLEOTIDE SEQUENCE [LARGE SCALE GENOMIC DNA]</scope>
    <source>
        <strain evidence="2 3">Koide BX008</strain>
    </source>
</reference>
<feature type="compositionally biased region" description="Polar residues" evidence="1">
    <location>
        <begin position="1"/>
        <end position="10"/>
    </location>
</feature>
<dbReference type="AlphaFoldDB" id="A0A0C2W601"/>
<proteinExistence type="predicted"/>
<organism evidence="2 3">
    <name type="scientific">Amanita muscaria (strain Koide BX008)</name>
    <dbReference type="NCBI Taxonomy" id="946122"/>
    <lineage>
        <taxon>Eukaryota</taxon>
        <taxon>Fungi</taxon>
        <taxon>Dikarya</taxon>
        <taxon>Basidiomycota</taxon>
        <taxon>Agaricomycotina</taxon>
        <taxon>Agaricomycetes</taxon>
        <taxon>Agaricomycetidae</taxon>
        <taxon>Agaricales</taxon>
        <taxon>Pluteineae</taxon>
        <taxon>Amanitaceae</taxon>
        <taxon>Amanita</taxon>
    </lineage>
</organism>
<sequence>MSRYSNQLRGATQDKGDSMEFKNHLPVAKAIRGGASQDVTALPSVKKQTRIS</sequence>
<evidence type="ECO:0000256" key="1">
    <source>
        <dbReference type="SAM" id="MobiDB-lite"/>
    </source>
</evidence>
<dbReference type="InParanoid" id="A0A0C2W601"/>
<keyword evidence="3" id="KW-1185">Reference proteome</keyword>
<gene>
    <name evidence="2" type="ORF">M378DRAFT_17002</name>
</gene>
<evidence type="ECO:0000313" key="2">
    <source>
        <dbReference type="EMBL" id="KIL56537.1"/>
    </source>
</evidence>
<dbReference type="Proteomes" id="UP000054549">
    <property type="component" value="Unassembled WGS sequence"/>
</dbReference>
<name>A0A0C2W601_AMAMK</name>
<feature type="region of interest" description="Disordered" evidence="1">
    <location>
        <begin position="1"/>
        <end position="23"/>
    </location>
</feature>
<feature type="compositionally biased region" description="Basic and acidic residues" evidence="1">
    <location>
        <begin position="12"/>
        <end position="23"/>
    </location>
</feature>
<accession>A0A0C2W601</accession>
<dbReference type="EMBL" id="KN818416">
    <property type="protein sequence ID" value="KIL56537.1"/>
    <property type="molecule type" value="Genomic_DNA"/>
</dbReference>
<dbReference type="HOGENOM" id="CLU_3086717_0_0_1"/>
<feature type="region of interest" description="Disordered" evidence="1">
    <location>
        <begin position="33"/>
        <end position="52"/>
    </location>
</feature>